<comment type="subcellular location">
    <subcellularLocation>
        <location evidence="1">Cell membrane</location>
        <topology evidence="1">Multi-pass membrane protein</topology>
    </subcellularLocation>
</comment>
<dbReference type="EMBL" id="QGMY01000002">
    <property type="protein sequence ID" value="PWR74244.1"/>
    <property type="molecule type" value="Genomic_DNA"/>
</dbReference>
<feature type="domain" description="MacB-like periplasmic core" evidence="9">
    <location>
        <begin position="22"/>
        <end position="232"/>
    </location>
</feature>
<evidence type="ECO:0000256" key="2">
    <source>
        <dbReference type="ARBA" id="ARBA00022475"/>
    </source>
</evidence>
<dbReference type="InterPro" id="IPR050250">
    <property type="entry name" value="Macrolide_Exporter_MacB"/>
</dbReference>
<dbReference type="GO" id="GO:0022857">
    <property type="term" value="F:transmembrane transporter activity"/>
    <property type="evidence" value="ECO:0007669"/>
    <property type="project" value="TreeGrafter"/>
</dbReference>
<keyword evidence="3 7" id="KW-0812">Transmembrane</keyword>
<organism evidence="10 11">
    <name type="scientific">Methanospirillum lacunae</name>
    <dbReference type="NCBI Taxonomy" id="668570"/>
    <lineage>
        <taxon>Archaea</taxon>
        <taxon>Methanobacteriati</taxon>
        <taxon>Methanobacteriota</taxon>
        <taxon>Stenosarchaea group</taxon>
        <taxon>Methanomicrobia</taxon>
        <taxon>Methanomicrobiales</taxon>
        <taxon>Methanospirillaceae</taxon>
        <taxon>Methanospirillum</taxon>
    </lineage>
</organism>
<evidence type="ECO:0000259" key="8">
    <source>
        <dbReference type="Pfam" id="PF02687"/>
    </source>
</evidence>
<keyword evidence="11" id="KW-1185">Reference proteome</keyword>
<dbReference type="AlphaFoldDB" id="A0A2V2N1P3"/>
<evidence type="ECO:0000256" key="4">
    <source>
        <dbReference type="ARBA" id="ARBA00022989"/>
    </source>
</evidence>
<evidence type="ECO:0000313" key="11">
    <source>
        <dbReference type="Proteomes" id="UP000245657"/>
    </source>
</evidence>
<gene>
    <name evidence="10" type="ORF">DK846_03595</name>
</gene>
<evidence type="ECO:0000313" key="10">
    <source>
        <dbReference type="EMBL" id="PWR74244.1"/>
    </source>
</evidence>
<dbReference type="PANTHER" id="PTHR30572">
    <property type="entry name" value="MEMBRANE COMPONENT OF TRANSPORTER-RELATED"/>
    <property type="match status" value="1"/>
</dbReference>
<evidence type="ECO:0000256" key="6">
    <source>
        <dbReference type="ARBA" id="ARBA00038076"/>
    </source>
</evidence>
<protein>
    <submittedName>
        <fullName evidence="10">ABC transporter permease</fullName>
    </submittedName>
</protein>
<keyword evidence="4 7" id="KW-1133">Transmembrane helix</keyword>
<feature type="transmembrane region" description="Helical" evidence="7">
    <location>
        <begin position="260"/>
        <end position="282"/>
    </location>
</feature>
<dbReference type="RefSeq" id="WP_109967523.1">
    <property type="nucleotide sequence ID" value="NZ_CP176093.1"/>
</dbReference>
<feature type="transmembrane region" description="Helical" evidence="7">
    <location>
        <begin position="357"/>
        <end position="377"/>
    </location>
</feature>
<feature type="domain" description="ABC3 transporter permease C-terminal" evidence="8">
    <location>
        <begin position="266"/>
        <end position="384"/>
    </location>
</feature>
<feature type="transmembrane region" description="Helical" evidence="7">
    <location>
        <begin position="311"/>
        <end position="337"/>
    </location>
</feature>
<evidence type="ECO:0000259" key="9">
    <source>
        <dbReference type="Pfam" id="PF12704"/>
    </source>
</evidence>
<evidence type="ECO:0000256" key="3">
    <source>
        <dbReference type="ARBA" id="ARBA00022692"/>
    </source>
</evidence>
<keyword evidence="5 7" id="KW-0472">Membrane</keyword>
<dbReference type="GO" id="GO:0005886">
    <property type="term" value="C:plasma membrane"/>
    <property type="evidence" value="ECO:0007669"/>
    <property type="project" value="UniProtKB-SubCell"/>
</dbReference>
<dbReference type="GeneID" id="97549624"/>
<accession>A0A2V2N1P3</accession>
<feature type="transmembrane region" description="Helical" evidence="7">
    <location>
        <begin position="23"/>
        <end position="46"/>
    </location>
</feature>
<evidence type="ECO:0000256" key="7">
    <source>
        <dbReference type="SAM" id="Phobius"/>
    </source>
</evidence>
<evidence type="ECO:0000256" key="5">
    <source>
        <dbReference type="ARBA" id="ARBA00023136"/>
    </source>
</evidence>
<dbReference type="OrthoDB" id="11469at2157"/>
<dbReference type="Pfam" id="PF12704">
    <property type="entry name" value="MacB_PCD"/>
    <property type="match status" value="1"/>
</dbReference>
<evidence type="ECO:0000256" key="1">
    <source>
        <dbReference type="ARBA" id="ARBA00004651"/>
    </source>
</evidence>
<keyword evidence="2" id="KW-1003">Cell membrane</keyword>
<reference evidence="10 11" key="1">
    <citation type="submission" date="2018-05" db="EMBL/GenBank/DDBJ databases">
        <title>Draft genome of Methanospirillum lacunae Ki8-1.</title>
        <authorList>
            <person name="Dueholm M.S."/>
            <person name="Nielsen P.H."/>
            <person name="Bakmann L.F."/>
            <person name="Otzen D.E."/>
        </authorList>
    </citation>
    <scope>NUCLEOTIDE SEQUENCE [LARGE SCALE GENOMIC DNA]</scope>
    <source>
        <strain evidence="10 11">Ki8-1</strain>
    </source>
</reference>
<name>A0A2V2N1P3_9EURY</name>
<dbReference type="PANTHER" id="PTHR30572:SF4">
    <property type="entry name" value="ABC TRANSPORTER PERMEASE YTRF"/>
    <property type="match status" value="1"/>
</dbReference>
<dbReference type="InterPro" id="IPR003838">
    <property type="entry name" value="ABC3_permease_C"/>
</dbReference>
<proteinExistence type="inferred from homology"/>
<dbReference type="Proteomes" id="UP000245657">
    <property type="component" value="Unassembled WGS sequence"/>
</dbReference>
<comment type="similarity">
    <text evidence="6">Belongs to the ABC-4 integral membrane protein family.</text>
</comment>
<comment type="caution">
    <text evidence="10">The sequence shown here is derived from an EMBL/GenBank/DDBJ whole genome shotgun (WGS) entry which is preliminary data.</text>
</comment>
<sequence>MAGGSLFFSLAIRNLQMHWLRSLLAAIGIIIGVMAISSMGILGNAFSLSITKSLSDVGDSIIVTPHVGYQGGMSSTTTSERLTDRQLELIRRAAANSKVFPIYAGGDRIKVQRDTLYATVYGIDPKDLPTLLEIDKGQYLRGSSGVMIGSKLAKDNNLTIGSRLLIGETETGIRVVGILKERGMGFDINPDNAIITSDIWYRDYYDVKGHDQAIIKASDIKEIEQIKGSIEKQLNKRETEVDVYDTRMILNSISTTFSQITLFTMAIGGISLIVAGVSIFNVMMMSVMERYKEIGILRSIGTKRAEVRSMFIYEAFLLGLTGSVVGGILSFGAGYLVVALLLKDVSYLYNPASLIQIPYGMAFGIVTSMLSGLYPAWKASSLNPIDALRHE</sequence>
<dbReference type="InterPro" id="IPR025857">
    <property type="entry name" value="MacB_PCD"/>
</dbReference>
<dbReference type="Pfam" id="PF02687">
    <property type="entry name" value="FtsX"/>
    <property type="match status" value="1"/>
</dbReference>